<keyword evidence="1" id="KW-0479">Metal-binding</keyword>
<feature type="compositionally biased region" description="Pro residues" evidence="2">
    <location>
        <begin position="155"/>
        <end position="187"/>
    </location>
</feature>
<dbReference type="SMART" id="SM00343">
    <property type="entry name" value="ZnF_C2HC"/>
    <property type="match status" value="1"/>
</dbReference>
<feature type="compositionally biased region" description="Polar residues" evidence="2">
    <location>
        <begin position="555"/>
        <end position="564"/>
    </location>
</feature>
<feature type="compositionally biased region" description="Polar residues" evidence="2">
    <location>
        <begin position="492"/>
        <end position="501"/>
    </location>
</feature>
<dbReference type="GO" id="GO:0003676">
    <property type="term" value="F:nucleic acid binding"/>
    <property type="evidence" value="ECO:0007669"/>
    <property type="project" value="InterPro"/>
</dbReference>
<feature type="compositionally biased region" description="Basic and acidic residues" evidence="2">
    <location>
        <begin position="644"/>
        <end position="661"/>
    </location>
</feature>
<keyword evidence="5" id="KW-1185">Reference proteome</keyword>
<feature type="region of interest" description="Disordered" evidence="2">
    <location>
        <begin position="42"/>
        <end position="363"/>
    </location>
</feature>
<dbReference type="InterPro" id="IPR036875">
    <property type="entry name" value="Znf_CCHC_sf"/>
</dbReference>
<feature type="compositionally biased region" description="Basic residues" evidence="2">
    <location>
        <begin position="662"/>
        <end position="687"/>
    </location>
</feature>
<feature type="compositionally biased region" description="Basic and acidic residues" evidence="2">
    <location>
        <begin position="298"/>
        <end position="325"/>
    </location>
</feature>
<feature type="compositionally biased region" description="Pro residues" evidence="2">
    <location>
        <begin position="137"/>
        <end position="147"/>
    </location>
</feature>
<dbReference type="Gene3D" id="4.10.60.10">
    <property type="entry name" value="Zinc finger, CCHC-type"/>
    <property type="match status" value="1"/>
</dbReference>
<evidence type="ECO:0000256" key="2">
    <source>
        <dbReference type="SAM" id="MobiDB-lite"/>
    </source>
</evidence>
<accession>A0AAN6PX75</accession>
<feature type="compositionally biased region" description="Basic residues" evidence="2">
    <location>
        <begin position="278"/>
        <end position="297"/>
    </location>
</feature>
<dbReference type="InterPro" id="IPR001878">
    <property type="entry name" value="Znf_CCHC"/>
</dbReference>
<feature type="compositionally biased region" description="Acidic residues" evidence="2">
    <location>
        <begin position="345"/>
        <end position="354"/>
    </location>
</feature>
<feature type="compositionally biased region" description="Basic and acidic residues" evidence="2">
    <location>
        <begin position="50"/>
        <end position="64"/>
    </location>
</feature>
<gene>
    <name evidence="4" type="ORF">N658DRAFT_223786</name>
</gene>
<dbReference type="SUPFAM" id="SSF57756">
    <property type="entry name" value="Retrovirus zinc finger-like domains"/>
    <property type="match status" value="1"/>
</dbReference>
<keyword evidence="1" id="KW-0862">Zinc</keyword>
<reference evidence="4" key="2">
    <citation type="submission" date="2023-05" db="EMBL/GenBank/DDBJ databases">
        <authorList>
            <consortium name="Lawrence Berkeley National Laboratory"/>
            <person name="Steindorff A."/>
            <person name="Hensen N."/>
            <person name="Bonometti L."/>
            <person name="Westerberg I."/>
            <person name="Brannstrom I.O."/>
            <person name="Guillou S."/>
            <person name="Cros-Aarteil S."/>
            <person name="Calhoun S."/>
            <person name="Haridas S."/>
            <person name="Kuo A."/>
            <person name="Mondo S."/>
            <person name="Pangilinan J."/>
            <person name="Riley R."/>
            <person name="Labutti K."/>
            <person name="Andreopoulos B."/>
            <person name="Lipzen A."/>
            <person name="Chen C."/>
            <person name="Yanf M."/>
            <person name="Daum C."/>
            <person name="Ng V."/>
            <person name="Clum A."/>
            <person name="Ohm R."/>
            <person name="Martin F."/>
            <person name="Silar P."/>
            <person name="Natvig D."/>
            <person name="Lalanne C."/>
            <person name="Gautier V."/>
            <person name="Ament-Velasquez S.L."/>
            <person name="Kruys A."/>
            <person name="Hutchinson M.I."/>
            <person name="Powell A.J."/>
            <person name="Barry K."/>
            <person name="Miller A.N."/>
            <person name="Grigoriev I.V."/>
            <person name="Debuchy R."/>
            <person name="Gladieux P."/>
            <person name="Thoren M.H."/>
            <person name="Johannesson H."/>
        </authorList>
    </citation>
    <scope>NUCLEOTIDE SEQUENCE</scope>
    <source>
        <strain evidence="4">CBS 757.83</strain>
    </source>
</reference>
<feature type="compositionally biased region" description="Basic and acidic residues" evidence="2">
    <location>
        <begin position="332"/>
        <end position="341"/>
    </location>
</feature>
<dbReference type="GO" id="GO:0008270">
    <property type="term" value="F:zinc ion binding"/>
    <property type="evidence" value="ECO:0007669"/>
    <property type="project" value="UniProtKB-KW"/>
</dbReference>
<comment type="caution">
    <text evidence="4">The sequence shown here is derived from an EMBL/GenBank/DDBJ whole genome shotgun (WGS) entry which is preliminary data.</text>
</comment>
<feature type="compositionally biased region" description="Pro residues" evidence="2">
    <location>
        <begin position="86"/>
        <end position="104"/>
    </location>
</feature>
<feature type="compositionally biased region" description="Basic and acidic residues" evidence="2">
    <location>
        <begin position="504"/>
        <end position="513"/>
    </location>
</feature>
<name>A0AAN6PX75_9PEZI</name>
<feature type="compositionally biased region" description="Pro residues" evidence="2">
    <location>
        <begin position="195"/>
        <end position="207"/>
    </location>
</feature>
<evidence type="ECO:0000259" key="3">
    <source>
        <dbReference type="PROSITE" id="PS50158"/>
    </source>
</evidence>
<reference evidence="4" key="1">
    <citation type="journal article" date="2023" name="Mol. Phylogenet. Evol.">
        <title>Genome-scale phylogeny and comparative genomics of the fungal order Sordariales.</title>
        <authorList>
            <person name="Hensen N."/>
            <person name="Bonometti L."/>
            <person name="Westerberg I."/>
            <person name="Brannstrom I.O."/>
            <person name="Guillou S."/>
            <person name="Cros-Aarteil S."/>
            <person name="Calhoun S."/>
            <person name="Haridas S."/>
            <person name="Kuo A."/>
            <person name="Mondo S."/>
            <person name="Pangilinan J."/>
            <person name="Riley R."/>
            <person name="LaButti K."/>
            <person name="Andreopoulos B."/>
            <person name="Lipzen A."/>
            <person name="Chen C."/>
            <person name="Yan M."/>
            <person name="Daum C."/>
            <person name="Ng V."/>
            <person name="Clum A."/>
            <person name="Steindorff A."/>
            <person name="Ohm R.A."/>
            <person name="Martin F."/>
            <person name="Silar P."/>
            <person name="Natvig D.O."/>
            <person name="Lalanne C."/>
            <person name="Gautier V."/>
            <person name="Ament-Velasquez S.L."/>
            <person name="Kruys A."/>
            <person name="Hutchinson M.I."/>
            <person name="Powell A.J."/>
            <person name="Barry K."/>
            <person name="Miller A.N."/>
            <person name="Grigoriev I.V."/>
            <person name="Debuchy R."/>
            <person name="Gladieux P."/>
            <person name="Hiltunen Thoren M."/>
            <person name="Johannesson H."/>
        </authorList>
    </citation>
    <scope>NUCLEOTIDE SEQUENCE</scope>
    <source>
        <strain evidence="4">CBS 757.83</strain>
    </source>
</reference>
<dbReference type="EMBL" id="MU863660">
    <property type="protein sequence ID" value="KAK4098284.1"/>
    <property type="molecule type" value="Genomic_DNA"/>
</dbReference>
<evidence type="ECO:0000256" key="1">
    <source>
        <dbReference type="PROSITE-ProRule" id="PRU00047"/>
    </source>
</evidence>
<dbReference type="Pfam" id="PF00098">
    <property type="entry name" value="zf-CCHC"/>
    <property type="match status" value="1"/>
</dbReference>
<feature type="region of interest" description="Disordered" evidence="2">
    <location>
        <begin position="482"/>
        <end position="732"/>
    </location>
</feature>
<dbReference type="Proteomes" id="UP001305647">
    <property type="component" value="Unassembled WGS sequence"/>
</dbReference>
<sequence>MTGTAPGQAAAETGAVCYNCGIKGHWVVACPEPTRAVPAGFERWQQMKEQGNHERRGGSKEKKGPIVTHYAPPPPHQGPPAIHYGQPPPPPYPTGLPPAPPPHPQGYQQPAYPPNTYPGAYQPHPPPQPQYGHYCAPAPPPPPPPPHYHQQVPYGQPPYPTPYPPTSYYPPSHAPPVPPPPQYPPTTYPQQQYALPPPPPPPPPPPGSTHYPPAYSPPVPPPPGAYQYPPGQPQLHAPPQPAGPQYPPPPGWVTPQTSPPPPPLPRPPSANQTPLGNHRGRHQKNHGSKRSQHRDKNRHGQDKQGKNNARNERQGPRHSRDEQHKKTAGPQVKDEVTRAPKTDGPADESEETESAWDPQLEEDLKLAFPEIKAKPADPVGIPLAAEYNEDPTIPPAYNATCVKSDFFREGNEKEFAQSIRDHPSWETLKYDPVFILYPGMVVRRFPDCEHEYTTYNPSDPPPPPSAIQMPPRFQFDRSAYKETPRPDFDMSNGRNVYAQNYSPQDRRPRDYSPDRYVQGDWDLPDNREDQRPLKRSLDANPENGGSARHQKRSRWSQGSRNLSCENHGRAESPRRPSPSPPQFNLEADPWSPQAGETNAMNASDRRYRDSYNDIKFPPSREERVSYADKRHDSGYHSGQSLDKVTPRYRDEDRGRRPSDRVSRKRKSPSRSRTRVRSPSRARSRGRSRASSPHRSDRSRSESPLTALEAQLLGLTGNSSESEPKPVAKKPIKRVKVAAAFDRRW</sequence>
<protein>
    <recommendedName>
        <fullName evidence="3">CCHC-type domain-containing protein</fullName>
    </recommendedName>
</protein>
<feature type="domain" description="CCHC-type" evidence="3">
    <location>
        <begin position="17"/>
        <end position="32"/>
    </location>
</feature>
<feature type="compositionally biased region" description="Basic and acidic residues" evidence="2">
    <location>
        <begin position="524"/>
        <end position="537"/>
    </location>
</feature>
<organism evidence="4 5">
    <name type="scientific">Parathielavia hyrcaniae</name>
    <dbReference type="NCBI Taxonomy" id="113614"/>
    <lineage>
        <taxon>Eukaryota</taxon>
        <taxon>Fungi</taxon>
        <taxon>Dikarya</taxon>
        <taxon>Ascomycota</taxon>
        <taxon>Pezizomycotina</taxon>
        <taxon>Sordariomycetes</taxon>
        <taxon>Sordariomycetidae</taxon>
        <taxon>Sordariales</taxon>
        <taxon>Chaetomiaceae</taxon>
        <taxon>Parathielavia</taxon>
    </lineage>
</organism>
<evidence type="ECO:0000313" key="5">
    <source>
        <dbReference type="Proteomes" id="UP001305647"/>
    </source>
</evidence>
<feature type="compositionally biased region" description="Pro residues" evidence="2">
    <location>
        <begin position="214"/>
        <end position="268"/>
    </location>
</feature>
<keyword evidence="1" id="KW-0863">Zinc-finger</keyword>
<dbReference type="PROSITE" id="PS50158">
    <property type="entry name" value="ZF_CCHC"/>
    <property type="match status" value="1"/>
</dbReference>
<evidence type="ECO:0000313" key="4">
    <source>
        <dbReference type="EMBL" id="KAK4098284.1"/>
    </source>
</evidence>
<proteinExistence type="predicted"/>
<feature type="compositionally biased region" description="Basic and acidic residues" evidence="2">
    <location>
        <begin position="603"/>
        <end position="634"/>
    </location>
</feature>
<dbReference type="AlphaFoldDB" id="A0AAN6PX75"/>